<evidence type="ECO:0000313" key="3">
    <source>
        <dbReference type="Proteomes" id="UP000632273"/>
    </source>
</evidence>
<protein>
    <submittedName>
        <fullName evidence="2">DUF1990 domain-containing protein</fullName>
    </submittedName>
</protein>
<dbReference type="RefSeq" id="WP_188814716.1">
    <property type="nucleotide sequence ID" value="NZ_BMHT01000005.1"/>
</dbReference>
<comment type="caution">
    <text evidence="2">The sequence shown here is derived from an EMBL/GenBank/DDBJ whole genome shotgun (WGS) entry which is preliminary data.</text>
</comment>
<sequence length="226" mass="25593">MNSPKNPSPTAVPSPPALWQQQQARLATYAKANYNFDLDHISEYNAANGWRIDDYETTLPTEAPGPPAPHGSWQAAQQVLRNYTFPPPGLITGIFAPDAPLENRTMILRGQFLVFTFWFGVRIGKVTDETRDTPAGPEQVWGYSYSTLEGHFERGRIEFTIHKQLTTGQVTFRIHAVSQVGRIRNPFYWLGFKLFGRMLQRRFARESLRRMQDQVAAALREPAAAG</sequence>
<proteinExistence type="predicted"/>
<dbReference type="Pfam" id="PF09348">
    <property type="entry name" value="DUF1990"/>
    <property type="match status" value="1"/>
</dbReference>
<dbReference type="EMBL" id="BMHT01000005">
    <property type="protein sequence ID" value="GGF15662.1"/>
    <property type="molecule type" value="Genomic_DNA"/>
</dbReference>
<evidence type="ECO:0000313" key="2">
    <source>
        <dbReference type="EMBL" id="GGF15662.1"/>
    </source>
</evidence>
<keyword evidence="3" id="KW-1185">Reference proteome</keyword>
<gene>
    <name evidence="2" type="ORF">GCM10011383_28690</name>
</gene>
<evidence type="ECO:0000259" key="1">
    <source>
        <dbReference type="Pfam" id="PF09348"/>
    </source>
</evidence>
<name>A0ABQ1UE80_9BACT</name>
<dbReference type="Proteomes" id="UP000632273">
    <property type="component" value="Unassembled WGS sequence"/>
</dbReference>
<reference evidence="3" key="1">
    <citation type="journal article" date="2019" name="Int. J. Syst. Evol. Microbiol.">
        <title>The Global Catalogue of Microorganisms (GCM) 10K type strain sequencing project: providing services to taxonomists for standard genome sequencing and annotation.</title>
        <authorList>
            <consortium name="The Broad Institute Genomics Platform"/>
            <consortium name="The Broad Institute Genome Sequencing Center for Infectious Disease"/>
            <person name="Wu L."/>
            <person name="Ma J."/>
        </authorList>
    </citation>
    <scope>NUCLEOTIDE SEQUENCE [LARGE SCALE GENOMIC DNA]</scope>
    <source>
        <strain evidence="3">CGMCC 1.15197</strain>
    </source>
</reference>
<feature type="domain" description="DUF1990" evidence="1">
    <location>
        <begin position="47"/>
        <end position="209"/>
    </location>
</feature>
<dbReference type="InterPro" id="IPR018960">
    <property type="entry name" value="DUF1990"/>
</dbReference>
<accession>A0ABQ1UE80</accession>
<organism evidence="2 3">
    <name type="scientific">Hymenobacter cavernae</name>
    <dbReference type="NCBI Taxonomy" id="2044852"/>
    <lineage>
        <taxon>Bacteria</taxon>
        <taxon>Pseudomonadati</taxon>
        <taxon>Bacteroidota</taxon>
        <taxon>Cytophagia</taxon>
        <taxon>Cytophagales</taxon>
        <taxon>Hymenobacteraceae</taxon>
        <taxon>Hymenobacter</taxon>
    </lineage>
</organism>